<reference evidence="2 3" key="1">
    <citation type="submission" date="2019-02" db="EMBL/GenBank/DDBJ databases">
        <title>Bacterial novel species Emticicia sp. 17J42-9 isolated from soil.</title>
        <authorList>
            <person name="Jung H.-Y."/>
        </authorList>
    </citation>
    <scope>NUCLEOTIDE SEQUENCE [LARGE SCALE GENOMIC DNA]</scope>
    <source>
        <strain evidence="2 3">17J42-9</strain>
    </source>
</reference>
<dbReference type="InterPro" id="IPR030802">
    <property type="entry name" value="Permease_MalE"/>
</dbReference>
<keyword evidence="1" id="KW-0812">Transmembrane</keyword>
<name>A0A4V1ZCU8_9BACT</name>
<dbReference type="GO" id="GO:0043190">
    <property type="term" value="C:ATP-binding cassette (ABC) transporter complex"/>
    <property type="evidence" value="ECO:0007669"/>
    <property type="project" value="InterPro"/>
</dbReference>
<dbReference type="GO" id="GO:0005548">
    <property type="term" value="F:phospholipid transporter activity"/>
    <property type="evidence" value="ECO:0007669"/>
    <property type="project" value="TreeGrafter"/>
</dbReference>
<comment type="caution">
    <text evidence="2">The sequence shown here is derived from an EMBL/GenBank/DDBJ whole genome shotgun (WGS) entry which is preliminary data.</text>
</comment>
<keyword evidence="1" id="KW-1133">Transmembrane helix</keyword>
<evidence type="ECO:0000313" key="2">
    <source>
        <dbReference type="EMBL" id="RYU93910.1"/>
    </source>
</evidence>
<dbReference type="PANTHER" id="PTHR30188">
    <property type="entry name" value="ABC TRANSPORTER PERMEASE PROTEIN-RELATED"/>
    <property type="match status" value="1"/>
</dbReference>
<dbReference type="Proteomes" id="UP000293162">
    <property type="component" value="Unassembled WGS sequence"/>
</dbReference>
<gene>
    <name evidence="2" type="ORF">EWM59_19920</name>
</gene>
<sequence length="261" mass="28515">MSSHSRKNLFSEKIDDWLIGFKEGADFLLLFFKEALSGNFEFKEFVNQCYRIGNSSLLLISLTGFVTGFVFTKQSRPSLESFGATSWLPSLVTIAIIRALAPLVTSLICAGKVGSSIGAELGSMKVTEQIDAMEVSAVNPIKFLVVTRILATTVTIPILSFYCALMAMTGVFLNVTTNEDTSFPAFLEQAFNSIVFLDLWTAIIKAVSFGFTIGIVGCYKGYNASNGTLGVGKAANSSVVMSMFLIFIEEVFIVQVTNWFR</sequence>
<accession>A0A4V1ZCU8</accession>
<dbReference type="Pfam" id="PF02405">
    <property type="entry name" value="MlaE"/>
    <property type="match status" value="1"/>
</dbReference>
<protein>
    <submittedName>
        <fullName evidence="2">ABC transporter permease</fullName>
    </submittedName>
</protein>
<feature type="transmembrane region" description="Helical" evidence="1">
    <location>
        <begin position="91"/>
        <end position="110"/>
    </location>
</feature>
<evidence type="ECO:0000256" key="1">
    <source>
        <dbReference type="SAM" id="Phobius"/>
    </source>
</evidence>
<dbReference type="RefSeq" id="WP_130023011.1">
    <property type="nucleotide sequence ID" value="NZ_SEWF01000035.1"/>
</dbReference>
<dbReference type="EMBL" id="SEWF01000035">
    <property type="protein sequence ID" value="RYU93910.1"/>
    <property type="molecule type" value="Genomic_DNA"/>
</dbReference>
<keyword evidence="3" id="KW-1185">Reference proteome</keyword>
<feature type="transmembrane region" description="Helical" evidence="1">
    <location>
        <begin position="52"/>
        <end position="71"/>
    </location>
</feature>
<keyword evidence="1" id="KW-0472">Membrane</keyword>
<proteinExistence type="predicted"/>
<dbReference type="AlphaFoldDB" id="A0A4V1ZCU8"/>
<dbReference type="OrthoDB" id="9810518at2"/>
<evidence type="ECO:0000313" key="3">
    <source>
        <dbReference type="Proteomes" id="UP000293162"/>
    </source>
</evidence>
<feature type="transmembrane region" description="Helical" evidence="1">
    <location>
        <begin position="239"/>
        <end position="260"/>
    </location>
</feature>
<feature type="transmembrane region" description="Helical" evidence="1">
    <location>
        <begin position="193"/>
        <end position="219"/>
    </location>
</feature>
<organism evidence="2 3">
    <name type="scientific">Emticicia agri</name>
    <dbReference type="NCBI Taxonomy" id="2492393"/>
    <lineage>
        <taxon>Bacteria</taxon>
        <taxon>Pseudomonadati</taxon>
        <taxon>Bacteroidota</taxon>
        <taxon>Cytophagia</taxon>
        <taxon>Cytophagales</taxon>
        <taxon>Leadbetterellaceae</taxon>
        <taxon>Emticicia</taxon>
    </lineage>
</organism>
<feature type="transmembrane region" description="Helical" evidence="1">
    <location>
        <begin position="149"/>
        <end position="173"/>
    </location>
</feature>